<proteinExistence type="predicted"/>
<dbReference type="Proteomes" id="UP000821845">
    <property type="component" value="Chromosome 10"/>
</dbReference>
<name>A0ACB7T8Y2_HYAAI</name>
<accession>A0ACB7T8Y2</accession>
<evidence type="ECO:0000313" key="1">
    <source>
        <dbReference type="EMBL" id="KAH6943403.1"/>
    </source>
</evidence>
<protein>
    <submittedName>
        <fullName evidence="1">Uncharacterized protein</fullName>
    </submittedName>
</protein>
<organism evidence="1 2">
    <name type="scientific">Hyalomma asiaticum</name>
    <name type="common">Tick</name>
    <dbReference type="NCBI Taxonomy" id="266040"/>
    <lineage>
        <taxon>Eukaryota</taxon>
        <taxon>Metazoa</taxon>
        <taxon>Ecdysozoa</taxon>
        <taxon>Arthropoda</taxon>
        <taxon>Chelicerata</taxon>
        <taxon>Arachnida</taxon>
        <taxon>Acari</taxon>
        <taxon>Parasitiformes</taxon>
        <taxon>Ixodida</taxon>
        <taxon>Ixodoidea</taxon>
        <taxon>Ixodidae</taxon>
        <taxon>Hyalomminae</taxon>
        <taxon>Hyalomma</taxon>
    </lineage>
</organism>
<reference evidence="1" key="1">
    <citation type="submission" date="2020-05" db="EMBL/GenBank/DDBJ databases">
        <title>Large-scale comparative analyses of tick genomes elucidate their genetic diversity and vector capacities.</title>
        <authorList>
            <person name="Jia N."/>
            <person name="Wang J."/>
            <person name="Shi W."/>
            <person name="Du L."/>
            <person name="Sun Y."/>
            <person name="Zhan W."/>
            <person name="Jiang J."/>
            <person name="Wang Q."/>
            <person name="Zhang B."/>
            <person name="Ji P."/>
            <person name="Sakyi L.B."/>
            <person name="Cui X."/>
            <person name="Yuan T."/>
            <person name="Jiang B."/>
            <person name="Yang W."/>
            <person name="Lam T.T.-Y."/>
            <person name="Chang Q."/>
            <person name="Ding S."/>
            <person name="Wang X."/>
            <person name="Zhu J."/>
            <person name="Ruan X."/>
            <person name="Zhao L."/>
            <person name="Wei J."/>
            <person name="Que T."/>
            <person name="Du C."/>
            <person name="Cheng J."/>
            <person name="Dai P."/>
            <person name="Han X."/>
            <person name="Huang E."/>
            <person name="Gao Y."/>
            <person name="Liu J."/>
            <person name="Shao H."/>
            <person name="Ye R."/>
            <person name="Li L."/>
            <person name="Wei W."/>
            <person name="Wang X."/>
            <person name="Wang C."/>
            <person name="Yang T."/>
            <person name="Huo Q."/>
            <person name="Li W."/>
            <person name="Guo W."/>
            <person name="Chen H."/>
            <person name="Zhou L."/>
            <person name="Ni X."/>
            <person name="Tian J."/>
            <person name="Zhou Y."/>
            <person name="Sheng Y."/>
            <person name="Liu T."/>
            <person name="Pan Y."/>
            <person name="Xia L."/>
            <person name="Li J."/>
            <person name="Zhao F."/>
            <person name="Cao W."/>
        </authorList>
    </citation>
    <scope>NUCLEOTIDE SEQUENCE</scope>
    <source>
        <strain evidence="1">Hyas-2018</strain>
    </source>
</reference>
<evidence type="ECO:0000313" key="2">
    <source>
        <dbReference type="Proteomes" id="UP000821845"/>
    </source>
</evidence>
<comment type="caution">
    <text evidence="1">The sequence shown here is derived from an EMBL/GenBank/DDBJ whole genome shotgun (WGS) entry which is preliminary data.</text>
</comment>
<keyword evidence="2" id="KW-1185">Reference proteome</keyword>
<sequence>MHASVAARLRRLPPPPVDANAALAATASNDSSTPTNEAAESTPDTPPVTSPPASLSPTAPPPEPVHQDPAASLDARADVDRSQTPLIAETQPDLLGDLTTTLRLLLAEAATATAWSTCEDCWSRAVPLVSAAVRLPPHSNDYRPRASLRDRPTPGGFLATGNCSWIRHGAGYQSRSTSASSDRTTSQDQATTTGPGEELLPAGSFLPGLAMPRGSSPRRPPGGRAKDPGTSTPSSSSSSTDRRDQPGPSRRARLPRRPSARRRGASGSSTSSWSSSDSGGGPGPSRRPRPPLPTRRRRASSTGDESPARSPRRRPRRDEPASSPPTSSRAQGTGSPKGPPHAPPVPNPCQDGARLQVFFPVPQPLRCTEGGCSHEYGSASWTGRVHSLMRHLERDHRARIEERHFTCSRCGEDLSPRPSGLLCFEGGLPDHQTSQERHQCPRCPLSYSTAGALRNHTRRHQVEDARASRSTAEPPAGPTSKVRRIGTPLGVGTSPDVNNTDAPPPSPPESVAPPTSPHAPSSPTGSDGPPAGRRSGDVDDDATGLLEAPARALRSLLREPPSQDSWDRCEAA</sequence>
<dbReference type="EMBL" id="CM023490">
    <property type="protein sequence ID" value="KAH6943403.1"/>
    <property type="molecule type" value="Genomic_DNA"/>
</dbReference>
<gene>
    <name evidence="1" type="ORF">HPB50_021124</name>
</gene>